<feature type="domain" description="Rab-GAP TBC" evidence="4">
    <location>
        <begin position="42"/>
        <end position="218"/>
    </location>
</feature>
<evidence type="ECO:0000259" key="4">
    <source>
        <dbReference type="PROSITE" id="PS50086"/>
    </source>
</evidence>
<name>A0A2G9U3R4_TELCI</name>
<dbReference type="EMBL" id="KZ349464">
    <property type="protein sequence ID" value="PIO64911.1"/>
    <property type="molecule type" value="Genomic_DNA"/>
</dbReference>
<comment type="function">
    <text evidence="2">May act as a GTPase-activating protein for Rab family protein(s).</text>
</comment>
<reference evidence="5 6" key="1">
    <citation type="submission" date="2015-09" db="EMBL/GenBank/DDBJ databases">
        <title>Draft genome of the parasitic nematode Teladorsagia circumcincta isolate WARC Sus (inbred).</title>
        <authorList>
            <person name="Mitreva M."/>
        </authorList>
    </citation>
    <scope>NUCLEOTIDE SEQUENCE [LARGE SCALE GENOMIC DNA]</scope>
    <source>
        <strain evidence="5 6">S</strain>
    </source>
</reference>
<accession>A0A2G9U3R4</accession>
<evidence type="ECO:0000256" key="3">
    <source>
        <dbReference type="SAM" id="MobiDB-lite"/>
    </source>
</evidence>
<dbReference type="PROSITE" id="PS50086">
    <property type="entry name" value="TBC_RABGAP"/>
    <property type="match status" value="1"/>
</dbReference>
<keyword evidence="1" id="KW-0343">GTPase activation</keyword>
<feature type="compositionally biased region" description="Low complexity" evidence="3">
    <location>
        <begin position="1"/>
        <end position="22"/>
    </location>
</feature>
<dbReference type="GO" id="GO:0031267">
    <property type="term" value="F:small GTPase binding"/>
    <property type="evidence" value="ECO:0007669"/>
    <property type="project" value="TreeGrafter"/>
</dbReference>
<evidence type="ECO:0000313" key="5">
    <source>
        <dbReference type="EMBL" id="PIO64911.1"/>
    </source>
</evidence>
<dbReference type="Gene3D" id="1.10.472.80">
    <property type="entry name" value="Ypt/Rab-GAP domain of gyp1p, domain 3"/>
    <property type="match status" value="1"/>
</dbReference>
<dbReference type="Proteomes" id="UP000230423">
    <property type="component" value="Unassembled WGS sequence"/>
</dbReference>
<evidence type="ECO:0000256" key="1">
    <source>
        <dbReference type="ARBA" id="ARBA00022468"/>
    </source>
</evidence>
<evidence type="ECO:0000256" key="2">
    <source>
        <dbReference type="ARBA" id="ARBA00043879"/>
    </source>
</evidence>
<proteinExistence type="predicted"/>
<dbReference type="AlphaFoldDB" id="A0A2G9U3R4"/>
<dbReference type="GO" id="GO:0005096">
    <property type="term" value="F:GTPase activator activity"/>
    <property type="evidence" value="ECO:0007669"/>
    <property type="project" value="UniProtKB-KW"/>
</dbReference>
<dbReference type="Pfam" id="PF00566">
    <property type="entry name" value="RabGAP-TBC"/>
    <property type="match status" value="1"/>
</dbReference>
<gene>
    <name evidence="5" type="ORF">TELCIR_13441</name>
</gene>
<dbReference type="InterPro" id="IPR000195">
    <property type="entry name" value="Rab-GAP-TBC_dom"/>
</dbReference>
<dbReference type="OrthoDB" id="294251at2759"/>
<keyword evidence="6" id="KW-1185">Reference proteome</keyword>
<dbReference type="InterPro" id="IPR035969">
    <property type="entry name" value="Rab-GAP_TBC_sf"/>
</dbReference>
<evidence type="ECO:0000313" key="6">
    <source>
        <dbReference type="Proteomes" id="UP000230423"/>
    </source>
</evidence>
<feature type="region of interest" description="Disordered" evidence="3">
    <location>
        <begin position="1"/>
        <end position="26"/>
    </location>
</feature>
<dbReference type="PANTHER" id="PTHR47219">
    <property type="entry name" value="RAB GTPASE-ACTIVATING PROTEIN 1-LIKE"/>
    <property type="match status" value="1"/>
</dbReference>
<dbReference type="SMART" id="SM00164">
    <property type="entry name" value="TBC"/>
    <property type="match status" value="1"/>
</dbReference>
<dbReference type="PANTHER" id="PTHR47219:SF10">
    <property type="entry name" value="GROWTH HORMONE-REGULATED TBC PROTEIN 1"/>
    <property type="match status" value="1"/>
</dbReference>
<sequence length="316" mass="36776">MVGPVQKQSAVQKKPPKQQQVKTDISKPHMLFEAMQRFIYKGIPAPMRKEIWMRNCAPRGAPRTANVPESVVEAIRLDLPRTFPNNQFLQTERVRNALGRVLYTLAQHVPSVGYCQGLNFVAAVILLVLKDESKASDLLVQMVRQRQDYYNETMSGLQRDTKVLEWILAKECPQVMRTLKSLDVGLDLIIGKWFLCWFVEVLPLETVLRIWDCMIYDGNDVWLFRVSLCLIRANQRRISESKTLDQLIRVFRDITESRKALYCHQLIESAKMERVSQKMIDELRSRFVTATMDDDIDIDDPEFTKKPRLPLPRLLR</sequence>
<dbReference type="InterPro" id="IPR050302">
    <property type="entry name" value="Rab_GAP_TBC_domain"/>
</dbReference>
<dbReference type="SUPFAM" id="SSF47923">
    <property type="entry name" value="Ypt/Rab-GAP domain of gyp1p"/>
    <property type="match status" value="2"/>
</dbReference>
<organism evidence="5 6">
    <name type="scientific">Teladorsagia circumcincta</name>
    <name type="common">Brown stomach worm</name>
    <name type="synonym">Ostertagia circumcincta</name>
    <dbReference type="NCBI Taxonomy" id="45464"/>
    <lineage>
        <taxon>Eukaryota</taxon>
        <taxon>Metazoa</taxon>
        <taxon>Ecdysozoa</taxon>
        <taxon>Nematoda</taxon>
        <taxon>Chromadorea</taxon>
        <taxon>Rhabditida</taxon>
        <taxon>Rhabditina</taxon>
        <taxon>Rhabditomorpha</taxon>
        <taxon>Strongyloidea</taxon>
        <taxon>Trichostrongylidae</taxon>
        <taxon>Teladorsagia</taxon>
    </lineage>
</organism>
<dbReference type="Gene3D" id="1.10.8.270">
    <property type="entry name" value="putative rabgap domain of human tbc1 domain family member 14 like domains"/>
    <property type="match status" value="1"/>
</dbReference>
<protein>
    <submittedName>
        <fullName evidence="5">TBC domain protein</fullName>
    </submittedName>
</protein>